<dbReference type="Proteomes" id="UP001396334">
    <property type="component" value="Unassembled WGS sequence"/>
</dbReference>
<keyword evidence="2" id="KW-1185">Reference proteome</keyword>
<evidence type="ECO:0000313" key="2">
    <source>
        <dbReference type="Proteomes" id="UP001396334"/>
    </source>
</evidence>
<protein>
    <submittedName>
        <fullName evidence="1">Uncharacterized protein</fullName>
    </submittedName>
</protein>
<dbReference type="EMBL" id="JBBPBN010000065">
    <property type="protein sequence ID" value="KAK8986119.1"/>
    <property type="molecule type" value="Genomic_DNA"/>
</dbReference>
<evidence type="ECO:0000313" key="1">
    <source>
        <dbReference type="EMBL" id="KAK8986119.1"/>
    </source>
</evidence>
<reference evidence="1 2" key="1">
    <citation type="journal article" date="2024" name="G3 (Bethesda)">
        <title>Genome assembly of Hibiscus sabdariffa L. provides insights into metabolisms of medicinal natural products.</title>
        <authorList>
            <person name="Kim T."/>
        </authorList>
    </citation>
    <scope>NUCLEOTIDE SEQUENCE [LARGE SCALE GENOMIC DNA]</scope>
    <source>
        <strain evidence="1">TK-2024</strain>
        <tissue evidence="1">Old leaves</tissue>
    </source>
</reference>
<organism evidence="1 2">
    <name type="scientific">Hibiscus sabdariffa</name>
    <name type="common">roselle</name>
    <dbReference type="NCBI Taxonomy" id="183260"/>
    <lineage>
        <taxon>Eukaryota</taxon>
        <taxon>Viridiplantae</taxon>
        <taxon>Streptophyta</taxon>
        <taxon>Embryophyta</taxon>
        <taxon>Tracheophyta</taxon>
        <taxon>Spermatophyta</taxon>
        <taxon>Magnoliopsida</taxon>
        <taxon>eudicotyledons</taxon>
        <taxon>Gunneridae</taxon>
        <taxon>Pentapetalae</taxon>
        <taxon>rosids</taxon>
        <taxon>malvids</taxon>
        <taxon>Malvales</taxon>
        <taxon>Malvaceae</taxon>
        <taxon>Malvoideae</taxon>
        <taxon>Hibiscus</taxon>
    </lineage>
</organism>
<proteinExistence type="predicted"/>
<sequence>MELAGASSSTPIMIAHSMKELYERVLPFFTQAILLDRAFAHCPRSLQNLPHVLPSHLFLAKKRECFEVAYWEWTGQQLPTLTVIPLRFRWRVPVAPYLATLVADTSP</sequence>
<gene>
    <name evidence="1" type="ORF">V6N11_082401</name>
</gene>
<name>A0ABR2PCS0_9ROSI</name>
<accession>A0ABR2PCS0</accession>
<comment type="caution">
    <text evidence="1">The sequence shown here is derived from an EMBL/GenBank/DDBJ whole genome shotgun (WGS) entry which is preliminary data.</text>
</comment>